<name>A0A8H7K2X5_BIOOC</name>
<reference evidence="9" key="1">
    <citation type="submission" date="2020-10" db="EMBL/GenBank/DDBJ databases">
        <title>High-Quality Genome Resource of Clonostachys rosea strain S41 by Oxford Nanopore Long-Read Sequencing.</title>
        <authorList>
            <person name="Wang H."/>
        </authorList>
    </citation>
    <scope>NUCLEOTIDE SEQUENCE</scope>
    <source>
        <strain evidence="9">S41</strain>
    </source>
</reference>
<evidence type="ECO:0000256" key="4">
    <source>
        <dbReference type="ARBA" id="ARBA00023136"/>
    </source>
</evidence>
<keyword evidence="3 7" id="KW-1133">Transmembrane helix</keyword>
<dbReference type="PANTHER" id="PTHR33048:SF108">
    <property type="entry name" value="INTEGRAL MEMBRANE PROTEIN"/>
    <property type="match status" value="1"/>
</dbReference>
<feature type="transmembrane region" description="Helical" evidence="7">
    <location>
        <begin position="192"/>
        <end position="212"/>
    </location>
</feature>
<dbReference type="InterPro" id="IPR049326">
    <property type="entry name" value="Rhodopsin_dom_fungi"/>
</dbReference>
<feature type="compositionally biased region" description="Basic and acidic residues" evidence="6">
    <location>
        <begin position="369"/>
        <end position="380"/>
    </location>
</feature>
<dbReference type="GO" id="GO:0016020">
    <property type="term" value="C:membrane"/>
    <property type="evidence" value="ECO:0007669"/>
    <property type="project" value="UniProtKB-SubCell"/>
</dbReference>
<comment type="similarity">
    <text evidence="5">Belongs to the SAT4 family.</text>
</comment>
<proteinExistence type="inferred from homology"/>
<feature type="transmembrane region" description="Helical" evidence="7">
    <location>
        <begin position="68"/>
        <end position="85"/>
    </location>
</feature>
<accession>A0A8H7K2X5</accession>
<evidence type="ECO:0000256" key="2">
    <source>
        <dbReference type="ARBA" id="ARBA00022692"/>
    </source>
</evidence>
<dbReference type="InterPro" id="IPR052337">
    <property type="entry name" value="SAT4-like"/>
</dbReference>
<dbReference type="Proteomes" id="UP000616885">
    <property type="component" value="Unassembled WGS sequence"/>
</dbReference>
<dbReference type="EMBL" id="JADCTT010000015">
    <property type="protein sequence ID" value="KAF9744170.1"/>
    <property type="molecule type" value="Genomic_DNA"/>
</dbReference>
<organism evidence="9 10">
    <name type="scientific">Bionectria ochroleuca</name>
    <name type="common">Gliocladium roseum</name>
    <dbReference type="NCBI Taxonomy" id="29856"/>
    <lineage>
        <taxon>Eukaryota</taxon>
        <taxon>Fungi</taxon>
        <taxon>Dikarya</taxon>
        <taxon>Ascomycota</taxon>
        <taxon>Pezizomycotina</taxon>
        <taxon>Sordariomycetes</taxon>
        <taxon>Hypocreomycetidae</taxon>
        <taxon>Hypocreales</taxon>
        <taxon>Bionectriaceae</taxon>
        <taxon>Clonostachys</taxon>
    </lineage>
</organism>
<evidence type="ECO:0000256" key="6">
    <source>
        <dbReference type="SAM" id="MobiDB-lite"/>
    </source>
</evidence>
<dbReference type="PANTHER" id="PTHR33048">
    <property type="entry name" value="PTH11-LIKE INTEGRAL MEMBRANE PROTEIN (AFU_ORTHOLOGUE AFUA_5G11245)"/>
    <property type="match status" value="1"/>
</dbReference>
<keyword evidence="4 7" id="KW-0472">Membrane</keyword>
<sequence length="394" mass="43582">MVQPGLEPPEGGVSNFDNPNREMYYICIASNIIAIVVCSVFVVLRFFARYRLATKVSLDDVACCLDMYIGYMGNNGLCLTIPFLINPPSAVLRYGGGLHQWDVPAPLVANYHKVVYATMVNYGSMAFATKAAILLFLTRVFSPFKIYCRWIYGFIGLMALYYIIMLFFKVFICTPISMFWGEMVNGRCFNQRILTLVDNVISLISDLAVLLLPCPLTRSLQVGLKSKIKVGLVFGIGGIACVFSLFRLVLIVNYGESPDSTYRFVQINLTGVAECGIGIVCACFPLLPALWNNILGKNKSGYSGSNTKSQYEMMGSKHKPSYSATTRSHEAGTHPSELDNDENNLIPPGKAFVTINIQAGDDASSSSVESRRKNSNLDDAHIVRTVEVHQYEEP</sequence>
<evidence type="ECO:0000256" key="5">
    <source>
        <dbReference type="ARBA" id="ARBA00038359"/>
    </source>
</evidence>
<evidence type="ECO:0000313" key="9">
    <source>
        <dbReference type="EMBL" id="KAF9744170.1"/>
    </source>
</evidence>
<feature type="transmembrane region" description="Helical" evidence="7">
    <location>
        <begin position="150"/>
        <end position="172"/>
    </location>
</feature>
<feature type="transmembrane region" description="Helical" evidence="7">
    <location>
        <begin position="267"/>
        <end position="291"/>
    </location>
</feature>
<feature type="transmembrane region" description="Helical" evidence="7">
    <location>
        <begin position="23"/>
        <end position="47"/>
    </location>
</feature>
<gene>
    <name evidence="9" type="ORF">IM811_005750</name>
</gene>
<comment type="subcellular location">
    <subcellularLocation>
        <location evidence="1">Membrane</location>
        <topology evidence="1">Multi-pass membrane protein</topology>
    </subcellularLocation>
</comment>
<keyword evidence="2 7" id="KW-0812">Transmembrane</keyword>
<feature type="transmembrane region" description="Helical" evidence="7">
    <location>
        <begin position="232"/>
        <end position="255"/>
    </location>
</feature>
<comment type="caution">
    <text evidence="9">The sequence shown here is derived from an EMBL/GenBank/DDBJ whole genome shotgun (WGS) entry which is preliminary data.</text>
</comment>
<evidence type="ECO:0000256" key="3">
    <source>
        <dbReference type="ARBA" id="ARBA00022989"/>
    </source>
</evidence>
<feature type="region of interest" description="Disordered" evidence="6">
    <location>
        <begin position="361"/>
        <end position="380"/>
    </location>
</feature>
<dbReference type="Pfam" id="PF20684">
    <property type="entry name" value="Fung_rhodopsin"/>
    <property type="match status" value="1"/>
</dbReference>
<feature type="transmembrane region" description="Helical" evidence="7">
    <location>
        <begin position="114"/>
        <end position="138"/>
    </location>
</feature>
<evidence type="ECO:0000259" key="8">
    <source>
        <dbReference type="Pfam" id="PF20684"/>
    </source>
</evidence>
<dbReference type="AlphaFoldDB" id="A0A8H7K2X5"/>
<evidence type="ECO:0000256" key="1">
    <source>
        <dbReference type="ARBA" id="ARBA00004141"/>
    </source>
</evidence>
<protein>
    <recommendedName>
        <fullName evidence="8">Rhodopsin domain-containing protein</fullName>
    </recommendedName>
</protein>
<evidence type="ECO:0000313" key="10">
    <source>
        <dbReference type="Proteomes" id="UP000616885"/>
    </source>
</evidence>
<feature type="region of interest" description="Disordered" evidence="6">
    <location>
        <begin position="309"/>
        <end position="345"/>
    </location>
</feature>
<evidence type="ECO:0000256" key="7">
    <source>
        <dbReference type="SAM" id="Phobius"/>
    </source>
</evidence>
<feature type="domain" description="Rhodopsin" evidence="8">
    <location>
        <begin position="44"/>
        <end position="291"/>
    </location>
</feature>